<comment type="catalytic activity">
    <reaction evidence="6">
        <text>D-glucose 6-phosphate + NADP(+) = 6-phospho-D-glucono-1,5-lactone + NADPH + H(+)</text>
        <dbReference type="Rhea" id="RHEA:15841"/>
        <dbReference type="ChEBI" id="CHEBI:15378"/>
        <dbReference type="ChEBI" id="CHEBI:57783"/>
        <dbReference type="ChEBI" id="CHEBI:57955"/>
        <dbReference type="ChEBI" id="CHEBI:58349"/>
        <dbReference type="ChEBI" id="CHEBI:61548"/>
        <dbReference type="EC" id="1.1.1.49"/>
    </reaction>
</comment>
<dbReference type="Pfam" id="PF02781">
    <property type="entry name" value="G6PD_C"/>
    <property type="match status" value="1"/>
</dbReference>
<feature type="binding site" evidence="6">
    <location>
        <begin position="86"/>
        <end position="87"/>
    </location>
    <ligand>
        <name>NADP(+)</name>
        <dbReference type="ChEBI" id="CHEBI:58349"/>
    </ligand>
</feature>
<dbReference type="Gene3D" id="3.40.50.720">
    <property type="entry name" value="NAD(P)-binding Rossmann-like Domain"/>
    <property type="match status" value="1"/>
</dbReference>
<comment type="caution">
    <text evidence="10">The sequence shown here is derived from an EMBL/GenBank/DDBJ whole genome shotgun (WGS) entry which is preliminary data.</text>
</comment>
<dbReference type="InterPro" id="IPR022674">
    <property type="entry name" value="G6P_DH_NAD-bd"/>
</dbReference>
<keyword evidence="2 6" id="KW-0313">Glucose metabolism</keyword>
<dbReference type="EMBL" id="JAKXMK010000029">
    <property type="protein sequence ID" value="MCH6169924.1"/>
    <property type="molecule type" value="Genomic_DNA"/>
</dbReference>
<dbReference type="SUPFAM" id="SSF55347">
    <property type="entry name" value="Glyceraldehyde-3-phosphate dehydrogenase-like, C-terminal domain"/>
    <property type="match status" value="1"/>
</dbReference>
<dbReference type="EC" id="1.1.1.49" evidence="6"/>
<dbReference type="PIRSF" id="PIRSF000110">
    <property type="entry name" value="G6PD"/>
    <property type="match status" value="1"/>
</dbReference>
<dbReference type="Gene3D" id="3.30.360.10">
    <property type="entry name" value="Dihydrodipicolinate Reductase, domain 2"/>
    <property type="match status" value="1"/>
</dbReference>
<dbReference type="Pfam" id="PF00479">
    <property type="entry name" value="G6PD_N"/>
    <property type="match status" value="1"/>
</dbReference>
<comment type="function">
    <text evidence="6">Catalyzes the oxidation of glucose 6-phosphate to 6-phosphogluconolactone.</text>
</comment>
<evidence type="ECO:0000313" key="11">
    <source>
        <dbReference type="Proteomes" id="UP001299970"/>
    </source>
</evidence>
<comment type="pathway">
    <text evidence="1 6">Carbohydrate degradation; pentose phosphate pathway; D-ribulose 5-phosphate from D-glucose 6-phosphate (oxidative stage): step 1/3.</text>
</comment>
<keyword evidence="11" id="KW-1185">Reference proteome</keyword>
<dbReference type="InterPro" id="IPR001282">
    <property type="entry name" value="G6P_DH"/>
</dbReference>
<dbReference type="SUPFAM" id="SSF51735">
    <property type="entry name" value="NAD(P)-binding Rossmann-fold domains"/>
    <property type="match status" value="1"/>
</dbReference>
<feature type="binding site" evidence="6">
    <location>
        <position position="227"/>
    </location>
    <ligand>
        <name>substrate</name>
    </ligand>
</feature>
<reference evidence="10 11" key="1">
    <citation type="submission" date="2022-03" db="EMBL/GenBank/DDBJ databases">
        <title>Pseudonocardia alaer sp. nov., a novel actinomycete isolated from reed forest soil.</title>
        <authorList>
            <person name="Wang L."/>
        </authorList>
    </citation>
    <scope>NUCLEOTIDE SEQUENCE [LARGE SCALE GENOMIC DNA]</scope>
    <source>
        <strain evidence="10 11">Y-16303</strain>
    </source>
</reference>
<dbReference type="PANTHER" id="PTHR23429">
    <property type="entry name" value="GLUCOSE-6-PHOSPHATE 1-DEHYDROGENASE G6PD"/>
    <property type="match status" value="1"/>
</dbReference>
<comment type="similarity">
    <text evidence="6">Belongs to the glucose-6-phosphate dehydrogenase family.</text>
</comment>
<organism evidence="10 11">
    <name type="scientific">Pseudonocardia alaniniphila</name>
    <dbReference type="NCBI Taxonomy" id="75291"/>
    <lineage>
        <taxon>Bacteria</taxon>
        <taxon>Bacillati</taxon>
        <taxon>Actinomycetota</taxon>
        <taxon>Actinomycetes</taxon>
        <taxon>Pseudonocardiales</taxon>
        <taxon>Pseudonocardiaceae</taxon>
        <taxon>Pseudonocardia</taxon>
    </lineage>
</organism>
<proteinExistence type="inferred from homology"/>
<evidence type="ECO:0000256" key="1">
    <source>
        <dbReference type="ARBA" id="ARBA00004937"/>
    </source>
</evidence>
<dbReference type="PRINTS" id="PR00079">
    <property type="entry name" value="G6PDHDRGNASE"/>
</dbReference>
<feature type="binding site" evidence="6">
    <location>
        <position position="140"/>
    </location>
    <ligand>
        <name>NADP(+)</name>
        <dbReference type="ChEBI" id="CHEBI:58349"/>
    </ligand>
</feature>
<evidence type="ECO:0000256" key="3">
    <source>
        <dbReference type="ARBA" id="ARBA00022857"/>
    </source>
</evidence>
<dbReference type="InterPro" id="IPR022675">
    <property type="entry name" value="G6P_DH_C"/>
</dbReference>
<gene>
    <name evidence="6 10" type="primary">zwf</name>
    <name evidence="10" type="ORF">MMF94_29855</name>
</gene>
<feature type="binding site" evidence="6">
    <location>
        <begin position="13"/>
        <end position="20"/>
    </location>
    <ligand>
        <name>NADP(+)</name>
        <dbReference type="ChEBI" id="CHEBI:58349"/>
    </ligand>
</feature>
<keyword evidence="5 6" id="KW-0119">Carbohydrate metabolism</keyword>
<comment type="caution">
    <text evidence="6">Lacks conserved residue(s) required for the propagation of feature annotation.</text>
</comment>
<feature type="domain" description="Glucose-6-phosphate dehydrogenase C-terminal" evidence="9">
    <location>
        <begin position="181"/>
        <end position="454"/>
    </location>
</feature>
<evidence type="ECO:0000256" key="5">
    <source>
        <dbReference type="ARBA" id="ARBA00023277"/>
    </source>
</evidence>
<dbReference type="Proteomes" id="UP001299970">
    <property type="component" value="Unassembled WGS sequence"/>
</dbReference>
<evidence type="ECO:0000259" key="8">
    <source>
        <dbReference type="Pfam" id="PF00479"/>
    </source>
</evidence>
<keyword evidence="4 6" id="KW-0560">Oxidoreductase</keyword>
<evidence type="ECO:0000256" key="6">
    <source>
        <dbReference type="HAMAP-Rule" id="MF_00966"/>
    </source>
</evidence>
<sequence length="459" mass="50370">MATDRVDALVIFGATGDLAKLETFPALVGLVDRGVLTVPVIGVAKSGWNLDRFREYAAQSLRDNNMDPAAPAARKMLGLLRYVDGDLDDAATYEAMSQEMGKDCRRALFYLEVPPVLFGRIAEGIAGAGRADGARVMVEKPFGTDLASAIALDRTMHAHFPEDAIYRVDHWLGLDPLNDVLVARFANSMFEPLLDRDHVESIQITMAEAFDVADRGRFYDHTGAIRDVVQNHMLQVLATVIADPPDGSGPDSWLDAKARVISALRPLTPADTVRGQYDGYHDVEGVDPQSTVETYVAVRLALDSWRWSGVPILIRAGKTMPVTATEVSIRFRPVPFDVFGVSRTRLRNTLRFRIWPSTEIGLALAGKKPGAGREPQLQDLVFAEDSGADMRPYDRLIGAALDGNRVLFARQDTVEAAWRVVDPVLGDVVPVHPYQRGTWGPKEADSLLSNGDDWHDPTG</sequence>
<evidence type="ECO:0000256" key="4">
    <source>
        <dbReference type="ARBA" id="ARBA00023002"/>
    </source>
</evidence>
<keyword evidence="3 6" id="KW-0521">NADP</keyword>
<evidence type="ECO:0000259" key="9">
    <source>
        <dbReference type="Pfam" id="PF02781"/>
    </source>
</evidence>
<name>A0ABS9TN14_9PSEU</name>
<dbReference type="HAMAP" id="MF_00966">
    <property type="entry name" value="G6PD"/>
    <property type="match status" value="1"/>
</dbReference>
<dbReference type="RefSeq" id="WP_241040623.1">
    <property type="nucleotide sequence ID" value="NZ_BAAAJF010000032.1"/>
</dbReference>
<evidence type="ECO:0000256" key="2">
    <source>
        <dbReference type="ARBA" id="ARBA00022526"/>
    </source>
</evidence>
<dbReference type="NCBIfam" id="TIGR00871">
    <property type="entry name" value="zwf"/>
    <property type="match status" value="1"/>
</dbReference>
<accession>A0ABS9TN14</accession>
<evidence type="ECO:0000256" key="7">
    <source>
        <dbReference type="SAM" id="MobiDB-lite"/>
    </source>
</evidence>
<feature type="binding site" evidence="6">
    <location>
        <position position="170"/>
    </location>
    <ligand>
        <name>substrate</name>
    </ligand>
</feature>
<feature type="active site" description="Proton acceptor" evidence="6">
    <location>
        <position position="232"/>
    </location>
</feature>
<dbReference type="PANTHER" id="PTHR23429:SF0">
    <property type="entry name" value="GLUCOSE-6-PHOSPHATE 1-DEHYDROGENASE"/>
    <property type="match status" value="1"/>
</dbReference>
<evidence type="ECO:0000313" key="10">
    <source>
        <dbReference type="EMBL" id="MCH6169924.1"/>
    </source>
</evidence>
<feature type="domain" description="Glucose-6-phosphate dehydrogenase NAD-binding" evidence="8">
    <location>
        <begin position="10"/>
        <end position="173"/>
    </location>
</feature>
<feature type="region of interest" description="Disordered" evidence="7">
    <location>
        <begin position="440"/>
        <end position="459"/>
    </location>
</feature>
<feature type="binding site" evidence="6">
    <location>
        <position position="318"/>
    </location>
    <ligand>
        <name>substrate</name>
    </ligand>
</feature>
<protein>
    <recommendedName>
        <fullName evidence="6">Glucose-6-phosphate 1-dehydrogenase</fullName>
        <shortName evidence="6">G6PD</shortName>
        <ecNumber evidence="6">1.1.1.49</ecNumber>
    </recommendedName>
</protein>
<dbReference type="InterPro" id="IPR036291">
    <property type="entry name" value="NAD(P)-bd_dom_sf"/>
</dbReference>
<feature type="binding site" evidence="6">
    <location>
        <position position="208"/>
    </location>
    <ligand>
        <name>substrate</name>
    </ligand>
</feature>